<accession>A0AA90NED1</accession>
<dbReference type="InterPro" id="IPR008928">
    <property type="entry name" value="6-hairpin_glycosidase_sf"/>
</dbReference>
<dbReference type="AlphaFoldDB" id="A0AA90NED1"/>
<keyword evidence="1" id="KW-0378">Hydrolase</keyword>
<dbReference type="InterPro" id="IPR053169">
    <property type="entry name" value="MUG_Protein"/>
</dbReference>
<comment type="caution">
    <text evidence="1">The sequence shown here is derived from an EMBL/GenBank/DDBJ whole genome shotgun (WGS) entry which is preliminary data.</text>
</comment>
<name>A0AA90NED1_9ACTN</name>
<dbReference type="GO" id="GO:0005975">
    <property type="term" value="P:carbohydrate metabolic process"/>
    <property type="evidence" value="ECO:0007669"/>
    <property type="project" value="InterPro"/>
</dbReference>
<dbReference type="InterPro" id="IPR005198">
    <property type="entry name" value="Glyco_hydro_76"/>
</dbReference>
<reference evidence="1" key="1">
    <citation type="submission" date="2023-08" db="EMBL/GenBank/DDBJ databases">
        <title>The draft genome of Tsukamurella strandjordii strain 050030.</title>
        <authorList>
            <person name="Zhao F."/>
            <person name="Feng Y."/>
            <person name="Zong Z."/>
        </authorList>
    </citation>
    <scope>NUCLEOTIDE SEQUENCE</scope>
    <source>
        <strain evidence="1">050030</strain>
    </source>
</reference>
<dbReference type="PANTHER" id="PTHR47791">
    <property type="entry name" value="MEIOTICALLY UP-REGULATED GENE 191 PROTEIN"/>
    <property type="match status" value="1"/>
</dbReference>
<sequence length="373" mass="40603">MTTAVEWNQRAAAAQSAVVDRHVRPVWGIPGTRLGIPAYPPTRRDALLLSWNYWWQAHLLDVAVDAYIRDGAPSTRKLVVELARGHRLRNLLRVTNSYYDDMAWMGLALERAQRYAGVNAARRLRTLTGTFLKAWVPEAGGGIPWRTTGLFLNAPANGPAGIYLARMGEFERAEETADWLYRRLLDPETGLINDGVDGSYDDPENGKLYPEKYTYCQGVTIGLDTELSADDDPEHAQRVAKLIAAVSRRMTEGHVIAGGDGGDGGLFNGILIRYLALAAVQLRGGPGTDDVRDAAAEIVFASAEAAWRGAREVDGKVLFSADWTRDARIPGSTGQAAYFTGGTVRSSETPERDLSVQIGGWMAMEAAAALARA</sequence>
<evidence type="ECO:0000313" key="1">
    <source>
        <dbReference type="EMBL" id="MDP0396926.1"/>
    </source>
</evidence>
<protein>
    <submittedName>
        <fullName evidence="1">Glycoside hydrolase family 76 protein</fullName>
    </submittedName>
</protein>
<dbReference type="Gene3D" id="1.50.10.20">
    <property type="match status" value="1"/>
</dbReference>
<dbReference type="SUPFAM" id="SSF48208">
    <property type="entry name" value="Six-hairpin glycosidases"/>
    <property type="match status" value="1"/>
</dbReference>
<keyword evidence="2" id="KW-1185">Reference proteome</keyword>
<dbReference type="GO" id="GO:0016787">
    <property type="term" value="F:hydrolase activity"/>
    <property type="evidence" value="ECO:0007669"/>
    <property type="project" value="UniProtKB-KW"/>
</dbReference>
<dbReference type="InterPro" id="IPR014512">
    <property type="entry name" value="O_gly_hydro"/>
</dbReference>
<gene>
    <name evidence="1" type="ORF">Q7X28_03205</name>
</gene>
<proteinExistence type="predicted"/>
<dbReference type="PIRSF" id="PIRSF021505">
    <property type="entry name" value="O_gly_hdrol"/>
    <property type="match status" value="1"/>
</dbReference>
<dbReference type="EMBL" id="JAUTIX010000001">
    <property type="protein sequence ID" value="MDP0396926.1"/>
    <property type="molecule type" value="Genomic_DNA"/>
</dbReference>
<dbReference type="PANTHER" id="PTHR47791:SF3">
    <property type="entry name" value="MEIOTICALLY UP-REGULATED GENE 191 PROTEIN"/>
    <property type="match status" value="1"/>
</dbReference>
<dbReference type="Pfam" id="PF03663">
    <property type="entry name" value="Glyco_hydro_76"/>
    <property type="match status" value="1"/>
</dbReference>
<organism evidence="1 2">
    <name type="scientific">Tsukamurella strandjordii</name>
    <dbReference type="NCBI Taxonomy" id="147577"/>
    <lineage>
        <taxon>Bacteria</taxon>
        <taxon>Bacillati</taxon>
        <taxon>Actinomycetota</taxon>
        <taxon>Actinomycetes</taxon>
        <taxon>Mycobacteriales</taxon>
        <taxon>Tsukamurellaceae</taxon>
        <taxon>Tsukamurella</taxon>
    </lineage>
</organism>
<dbReference type="Proteomes" id="UP001178281">
    <property type="component" value="Unassembled WGS sequence"/>
</dbReference>
<evidence type="ECO:0000313" key="2">
    <source>
        <dbReference type="Proteomes" id="UP001178281"/>
    </source>
</evidence>
<dbReference type="RefSeq" id="WP_305110254.1">
    <property type="nucleotide sequence ID" value="NZ_JAUTIX010000001.1"/>
</dbReference>